<evidence type="ECO:0000313" key="2">
    <source>
        <dbReference type="Proteomes" id="UP001166571"/>
    </source>
</evidence>
<sequence length="57" mass="6670">MTKPLRVVWRRVIIAYQVGKVAEVLRMFRAEQELGLAQISEANGVRDCCTYRHNVFF</sequence>
<comment type="caution">
    <text evidence="1">The sequence shown here is derived from an EMBL/GenBank/DDBJ whole genome shotgun (WGS) entry which is preliminary data.</text>
</comment>
<proteinExistence type="predicted"/>
<gene>
    <name evidence="1" type="ORF">K5P26_00565</name>
</gene>
<reference evidence="1" key="1">
    <citation type="submission" date="2021-08" db="EMBL/GenBank/DDBJ databases">
        <title>Sphingopyxis panaciterrulae sp. nov., isolated from the surface water of the Yellow Sea.</title>
        <authorList>
            <person name="Gao Z."/>
            <person name="Zhang D."/>
            <person name="Zhang A."/>
        </authorList>
    </citation>
    <scope>NUCLEOTIDE SEQUENCE</scope>
    <source>
        <strain evidence="1">XHP0097</strain>
    </source>
</reference>
<dbReference type="Proteomes" id="UP001166571">
    <property type="component" value="Unassembled WGS sequence"/>
</dbReference>
<organism evidence="1 2">
    <name type="scientific">Sphingopyxis jiangsuensis</name>
    <dbReference type="NCBI Taxonomy" id="2871171"/>
    <lineage>
        <taxon>Bacteria</taxon>
        <taxon>Pseudomonadati</taxon>
        <taxon>Pseudomonadota</taxon>
        <taxon>Alphaproteobacteria</taxon>
        <taxon>Sphingomonadales</taxon>
        <taxon>Sphingomonadaceae</taxon>
        <taxon>Sphingopyxis</taxon>
    </lineage>
</organism>
<name>A0ABS7MC23_9SPHN</name>
<keyword evidence="2" id="KW-1185">Reference proteome</keyword>
<dbReference type="EMBL" id="JAILXK010000001">
    <property type="protein sequence ID" value="MBY4635626.1"/>
    <property type="molecule type" value="Genomic_DNA"/>
</dbReference>
<protein>
    <submittedName>
        <fullName evidence="1">Uncharacterized protein</fullName>
    </submittedName>
</protein>
<dbReference type="RefSeq" id="WP_222135444.1">
    <property type="nucleotide sequence ID" value="NZ_JAILXK010000001.1"/>
</dbReference>
<evidence type="ECO:0000313" key="1">
    <source>
        <dbReference type="EMBL" id="MBY4635626.1"/>
    </source>
</evidence>
<accession>A0ABS7MC23</accession>